<dbReference type="EMBL" id="BPVZ01000047">
    <property type="protein sequence ID" value="GKV17015.1"/>
    <property type="molecule type" value="Genomic_DNA"/>
</dbReference>
<dbReference type="PANTHER" id="PTHR14593">
    <property type="entry name" value="WD REPEAT-CONTAINING PROTEIN 11"/>
    <property type="match status" value="1"/>
</dbReference>
<dbReference type="Proteomes" id="UP001054252">
    <property type="component" value="Unassembled WGS sequence"/>
</dbReference>
<protein>
    <recommendedName>
        <fullName evidence="1">WDR11 TPR domain-containing protein</fullName>
    </recommendedName>
</protein>
<sequence length="225" mass="24462">MGTRLVSIGNLEAAVSLLLSTNPESSYFYPNALRAVALSSAVSRSLLELAVKVVAANMVRTDRSLSATHLLCAVGRYQEACSQLQDAGCWTDAATLAATHLKGSDYARVLQRWANHVLHTEHNLWRSLTLYVAAGALQEALTALREAQLPDTAAMFILACREIHAEIINNLANSDDESCSSIKDTLVSLPGLDPENQDVIAVGEYFGQYQKKLVHLCMESQPFAD</sequence>
<feature type="domain" description="WDR11 TPR" evidence="1">
    <location>
        <begin position="5"/>
        <end position="217"/>
    </location>
</feature>
<dbReference type="InterPro" id="IPR057854">
    <property type="entry name" value="TPR_WDR11"/>
</dbReference>
<reference evidence="2 3" key="1">
    <citation type="journal article" date="2021" name="Commun. Biol.">
        <title>The genome of Shorea leprosula (Dipterocarpaceae) highlights the ecological relevance of drought in aseasonal tropical rainforests.</title>
        <authorList>
            <person name="Ng K.K.S."/>
            <person name="Kobayashi M.J."/>
            <person name="Fawcett J.A."/>
            <person name="Hatakeyama M."/>
            <person name="Paape T."/>
            <person name="Ng C.H."/>
            <person name="Ang C.C."/>
            <person name="Tnah L.H."/>
            <person name="Lee C.T."/>
            <person name="Nishiyama T."/>
            <person name="Sese J."/>
            <person name="O'Brien M.J."/>
            <person name="Copetti D."/>
            <person name="Mohd Noor M.I."/>
            <person name="Ong R.C."/>
            <person name="Putra M."/>
            <person name="Sireger I.Z."/>
            <person name="Indrioko S."/>
            <person name="Kosugi Y."/>
            <person name="Izuno A."/>
            <person name="Isagi Y."/>
            <person name="Lee S.L."/>
            <person name="Shimizu K.K."/>
        </authorList>
    </citation>
    <scope>NUCLEOTIDE SEQUENCE [LARGE SCALE GENOMIC DNA]</scope>
    <source>
        <strain evidence="2">214</strain>
    </source>
</reference>
<dbReference type="PANTHER" id="PTHR14593:SF5">
    <property type="entry name" value="WD REPEAT-CONTAINING PROTEIN 11"/>
    <property type="match status" value="1"/>
</dbReference>
<dbReference type="Pfam" id="PF23753">
    <property type="entry name" value="TPR_WDR11"/>
    <property type="match status" value="1"/>
</dbReference>
<name>A0AAV5JXX8_9ROSI</name>
<evidence type="ECO:0000313" key="3">
    <source>
        <dbReference type="Proteomes" id="UP001054252"/>
    </source>
</evidence>
<dbReference type="InterPro" id="IPR039694">
    <property type="entry name" value="WDR11"/>
</dbReference>
<keyword evidence="3" id="KW-1185">Reference proteome</keyword>
<accession>A0AAV5JXX8</accession>
<gene>
    <name evidence="2" type="ORF">SLEP1_g27575</name>
</gene>
<evidence type="ECO:0000313" key="2">
    <source>
        <dbReference type="EMBL" id="GKV17015.1"/>
    </source>
</evidence>
<proteinExistence type="predicted"/>
<organism evidence="2 3">
    <name type="scientific">Rubroshorea leprosula</name>
    <dbReference type="NCBI Taxonomy" id="152421"/>
    <lineage>
        <taxon>Eukaryota</taxon>
        <taxon>Viridiplantae</taxon>
        <taxon>Streptophyta</taxon>
        <taxon>Embryophyta</taxon>
        <taxon>Tracheophyta</taxon>
        <taxon>Spermatophyta</taxon>
        <taxon>Magnoliopsida</taxon>
        <taxon>eudicotyledons</taxon>
        <taxon>Gunneridae</taxon>
        <taxon>Pentapetalae</taxon>
        <taxon>rosids</taxon>
        <taxon>malvids</taxon>
        <taxon>Malvales</taxon>
        <taxon>Dipterocarpaceae</taxon>
        <taxon>Rubroshorea</taxon>
    </lineage>
</organism>
<dbReference type="AlphaFoldDB" id="A0AAV5JXX8"/>
<dbReference type="GO" id="GO:0005737">
    <property type="term" value="C:cytoplasm"/>
    <property type="evidence" value="ECO:0007669"/>
    <property type="project" value="TreeGrafter"/>
</dbReference>
<comment type="caution">
    <text evidence="2">The sequence shown here is derived from an EMBL/GenBank/DDBJ whole genome shotgun (WGS) entry which is preliminary data.</text>
</comment>
<evidence type="ECO:0000259" key="1">
    <source>
        <dbReference type="Pfam" id="PF23753"/>
    </source>
</evidence>